<gene>
    <name evidence="2" type="ORF">AX760_10350</name>
</gene>
<dbReference type="InterPro" id="IPR014914">
    <property type="entry name" value="RES_dom"/>
</dbReference>
<comment type="caution">
    <text evidence="2">The sequence shown here is derived from an EMBL/GenBank/DDBJ whole genome shotgun (WGS) entry which is preliminary data.</text>
</comment>
<accession>A0A657LYG5</accession>
<evidence type="ECO:0000313" key="3">
    <source>
        <dbReference type="Proteomes" id="UP000182661"/>
    </source>
</evidence>
<evidence type="ECO:0000313" key="2">
    <source>
        <dbReference type="EMBL" id="OJG00559.1"/>
    </source>
</evidence>
<sequence>MILWRVSNYADLSGDGGLIAAGRWHEKGIPVVYCCDHPSTCLLEILVHVDIEDLPDDYQLLKIDCPDDVAVATISMDHAQFDDLDWTRREGSGLLAENSCCLIPVPSVIMPEATNFIINPRHPDANRLKIEKAIRYPFDSRLLR</sequence>
<dbReference type="AlphaFoldDB" id="A0A657LYG5"/>
<protein>
    <recommendedName>
        <fullName evidence="1">RES domain-containing protein</fullName>
    </recommendedName>
</protein>
<dbReference type="Pfam" id="PF08808">
    <property type="entry name" value="RES"/>
    <property type="match status" value="1"/>
</dbReference>
<feature type="domain" description="RES" evidence="1">
    <location>
        <begin position="11"/>
        <end position="132"/>
    </location>
</feature>
<proteinExistence type="predicted"/>
<name>A0A657LYG5_9HYPH</name>
<dbReference type="EMBL" id="LSRP01000024">
    <property type="protein sequence ID" value="OJG00559.1"/>
    <property type="molecule type" value="Genomic_DNA"/>
</dbReference>
<evidence type="ECO:0000259" key="1">
    <source>
        <dbReference type="SMART" id="SM00953"/>
    </source>
</evidence>
<dbReference type="Proteomes" id="UP000182661">
    <property type="component" value="Unassembled WGS sequence"/>
</dbReference>
<dbReference type="OrthoDB" id="9789501at2"/>
<organism evidence="2 3">
    <name type="scientific">Pararhizobium antarcticum</name>
    <dbReference type="NCBI Taxonomy" id="1798805"/>
    <lineage>
        <taxon>Bacteria</taxon>
        <taxon>Pseudomonadati</taxon>
        <taxon>Pseudomonadota</taxon>
        <taxon>Alphaproteobacteria</taxon>
        <taxon>Hyphomicrobiales</taxon>
        <taxon>Rhizobiaceae</taxon>
        <taxon>Rhizobium/Agrobacterium group</taxon>
        <taxon>Pararhizobium</taxon>
    </lineage>
</organism>
<dbReference type="SMART" id="SM00953">
    <property type="entry name" value="RES"/>
    <property type="match status" value="1"/>
</dbReference>
<reference evidence="2 3" key="1">
    <citation type="submission" date="2016-02" db="EMBL/GenBank/DDBJ databases">
        <title>Genome sequencing of a beta-galactosidase producing bacteria Rhizobium sp. 59.</title>
        <authorList>
            <person name="Wang D."/>
            <person name="Kot W."/>
            <person name="Qin Y."/>
            <person name="Hansen L."/>
            <person name="Naqvi K."/>
            <person name="Rensing C."/>
        </authorList>
    </citation>
    <scope>NUCLEOTIDE SEQUENCE [LARGE SCALE GENOMIC DNA]</scope>
    <source>
        <strain evidence="2 3">59</strain>
    </source>
</reference>
<dbReference type="RefSeq" id="WP_071831382.1">
    <property type="nucleotide sequence ID" value="NZ_LSRP01000024.1"/>
</dbReference>
<keyword evidence="3" id="KW-1185">Reference proteome</keyword>